<dbReference type="GO" id="GO:0005975">
    <property type="term" value="P:carbohydrate metabolic process"/>
    <property type="evidence" value="ECO:0007669"/>
    <property type="project" value="InterPro"/>
</dbReference>
<sequence>MALSLGNVGTFGALNGYWGQHPGRELRTICDSGIEYATVGFVNLSPEHDPSEAGYPGINFSSHCWGTSFPGVVGKPSKLLDHCASLMTDIPYCQSRGVKVILSIGGEYSTTDNNYAVSTEEKGEHFADFLYNAFGPYNKNWNGPRPFDPNPWDHVAVDGYDFDLEANLDNKPYIAMINKFRSLDKSVLITGGPQCPTSDDFFQMKEMIQKAAFDALFIQFYNNKACEYTSGTAPGDGFNYDEWVEVVARSDKSKNAKLFVGLPSSPTAAGSGYIEPEKVKDLVCKYKGKKNFGGISLWDLHLSSENVINGKAFHEHVLDALRYGCSPVPTSTSTAVTSSVTTTTTSKTMTITTTLTVRPTVRPTASSTTKATTTSTTSKTSTTITSKMSATITSKMSTIVTSKPTTTSTARVTSGGTSSKHTTAGSTDKATASSSTKVVTSTSAHGVNSTTTSGVVTSSVPATTSIIVSSTSKWGNSTIASSTSVPWTTSTVYATTTRTVTKCPPYVTDCPNKTGHVTTETIPLYTTVCPVTTTAQPPNSTATEKSSLPLTTSTVYTTTTRTDTKCPPEIENCPMSKATTEIIPWYTTVYPVKETETGKLAQPTPLGPGGVNPPPESNAATSAIHKAVTVPGANTLETLTKSTAATPNPGCSGPGCPGASGSPGPGSSGVAKPTESWASTPIGPSTTPTKPVKAGASALRIGLTGLIAMVAVQVFAM</sequence>
<accession>A0A2K3QI42</accession>
<reference evidence="4 5" key="1">
    <citation type="submission" date="2017-08" db="EMBL/GenBank/DDBJ databases">
        <title>Harnessing the power of phylogenomics to disentangle the directionality and signatures of interkingdom host jumping in the parasitic fungal genus Tolypocladium.</title>
        <authorList>
            <person name="Quandt C.A."/>
            <person name="Patterson W."/>
            <person name="Spatafora J.W."/>
        </authorList>
    </citation>
    <scope>NUCLEOTIDE SEQUENCE [LARGE SCALE GENOMIC DNA]</scope>
    <source>
        <strain evidence="4 5">CBS 113982</strain>
    </source>
</reference>
<dbReference type="AlphaFoldDB" id="A0A2K3QI42"/>
<dbReference type="InterPro" id="IPR045321">
    <property type="entry name" value="Cts1-like"/>
</dbReference>
<dbReference type="Pfam" id="PF00704">
    <property type="entry name" value="Glyco_hydro_18"/>
    <property type="match status" value="1"/>
</dbReference>
<evidence type="ECO:0000313" key="4">
    <source>
        <dbReference type="EMBL" id="PNY27206.1"/>
    </source>
</evidence>
<dbReference type="CDD" id="cd02877">
    <property type="entry name" value="GH18_hevamine_XipI_class_III"/>
    <property type="match status" value="1"/>
</dbReference>
<gene>
    <name evidence="4" type="ORF">TCAP_02887</name>
</gene>
<feature type="compositionally biased region" description="Polar residues" evidence="2">
    <location>
        <begin position="676"/>
        <end position="689"/>
    </location>
</feature>
<evidence type="ECO:0000256" key="2">
    <source>
        <dbReference type="SAM" id="MobiDB-lite"/>
    </source>
</evidence>
<dbReference type="Proteomes" id="UP000236621">
    <property type="component" value="Unassembled WGS sequence"/>
</dbReference>
<comment type="caution">
    <text evidence="4">The sequence shown here is derived from an EMBL/GenBank/DDBJ whole genome shotgun (WGS) entry which is preliminary data.</text>
</comment>
<feature type="region of interest" description="Disordered" evidence="2">
    <location>
        <begin position="402"/>
        <end position="437"/>
    </location>
</feature>
<dbReference type="SUPFAM" id="SSF51445">
    <property type="entry name" value="(Trans)glycosidases"/>
    <property type="match status" value="1"/>
</dbReference>
<proteinExistence type="inferred from homology"/>
<dbReference type="GO" id="GO:0004568">
    <property type="term" value="F:chitinase activity"/>
    <property type="evidence" value="ECO:0007669"/>
    <property type="project" value="TreeGrafter"/>
</dbReference>
<dbReference type="InterPro" id="IPR050542">
    <property type="entry name" value="Glycosyl_Hydrlase18_Chitinase"/>
</dbReference>
<dbReference type="Gene3D" id="3.20.20.80">
    <property type="entry name" value="Glycosidases"/>
    <property type="match status" value="1"/>
</dbReference>
<dbReference type="InterPro" id="IPR017853">
    <property type="entry name" value="GH"/>
</dbReference>
<feature type="compositionally biased region" description="Gly residues" evidence="2">
    <location>
        <begin position="652"/>
        <end position="667"/>
    </location>
</feature>
<keyword evidence="5" id="KW-1185">Reference proteome</keyword>
<feature type="region of interest" description="Disordered" evidence="2">
    <location>
        <begin position="361"/>
        <end position="380"/>
    </location>
</feature>
<evidence type="ECO:0000313" key="5">
    <source>
        <dbReference type="Proteomes" id="UP000236621"/>
    </source>
</evidence>
<dbReference type="EMBL" id="NRSZ01000447">
    <property type="protein sequence ID" value="PNY27206.1"/>
    <property type="molecule type" value="Genomic_DNA"/>
</dbReference>
<dbReference type="STRING" id="45235.A0A2K3QI42"/>
<feature type="region of interest" description="Disordered" evidence="2">
    <location>
        <begin position="642"/>
        <end position="692"/>
    </location>
</feature>
<comment type="similarity">
    <text evidence="1">Belongs to the glycosyl hydrolase 18 family. Chitinase class III subfamily.</text>
</comment>
<dbReference type="PANTHER" id="PTHR45708:SF47">
    <property type="entry name" value="ENDOCHITINASE A"/>
    <property type="match status" value="1"/>
</dbReference>
<evidence type="ECO:0000256" key="1">
    <source>
        <dbReference type="ARBA" id="ARBA00025727"/>
    </source>
</evidence>
<protein>
    <submittedName>
        <fullName evidence="4">Endochitinase A1</fullName>
    </submittedName>
</protein>
<dbReference type="InterPro" id="IPR001223">
    <property type="entry name" value="Glyco_hydro18_cat"/>
</dbReference>
<feature type="domain" description="GH18" evidence="3">
    <location>
        <begin position="12"/>
        <end position="320"/>
    </location>
</feature>
<evidence type="ECO:0000259" key="3">
    <source>
        <dbReference type="PROSITE" id="PS51910"/>
    </source>
</evidence>
<dbReference type="GO" id="GO:0005576">
    <property type="term" value="C:extracellular region"/>
    <property type="evidence" value="ECO:0007669"/>
    <property type="project" value="TreeGrafter"/>
</dbReference>
<dbReference type="OrthoDB" id="6020543at2759"/>
<dbReference type="PANTHER" id="PTHR45708">
    <property type="entry name" value="ENDOCHITINASE"/>
    <property type="match status" value="1"/>
</dbReference>
<dbReference type="PROSITE" id="PS51910">
    <property type="entry name" value="GH18_2"/>
    <property type="match status" value="1"/>
</dbReference>
<name>A0A2K3QI42_9HYPO</name>
<feature type="region of interest" description="Disordered" evidence="2">
    <location>
        <begin position="600"/>
        <end position="619"/>
    </location>
</feature>
<organism evidence="4 5">
    <name type="scientific">Tolypocladium capitatum</name>
    <dbReference type="NCBI Taxonomy" id="45235"/>
    <lineage>
        <taxon>Eukaryota</taxon>
        <taxon>Fungi</taxon>
        <taxon>Dikarya</taxon>
        <taxon>Ascomycota</taxon>
        <taxon>Pezizomycotina</taxon>
        <taxon>Sordariomycetes</taxon>
        <taxon>Hypocreomycetidae</taxon>
        <taxon>Hypocreales</taxon>
        <taxon>Ophiocordycipitaceae</taxon>
        <taxon>Tolypocladium</taxon>
    </lineage>
</organism>